<dbReference type="eggNOG" id="ENOG502SA38">
    <property type="taxonomic scope" value="Eukaryota"/>
</dbReference>
<dbReference type="VEuPathDB" id="FungiDB:PITG_22678"/>
<accession>D0MVA3</accession>
<feature type="chain" id="PRO_5003012597" evidence="1">
    <location>
        <begin position="17"/>
        <end position="325"/>
    </location>
</feature>
<evidence type="ECO:0000313" key="2">
    <source>
        <dbReference type="EMBL" id="EEY61099.1"/>
    </source>
</evidence>
<dbReference type="KEGG" id="pif:PITG_22678"/>
<dbReference type="GeneID" id="9479211"/>
<dbReference type="OrthoDB" id="100126at2759"/>
<dbReference type="HOGENOM" id="CLU_856535_0_0_1"/>
<dbReference type="RefSeq" id="XP_002908016.1">
    <property type="nucleotide sequence ID" value="XM_002907970.1"/>
</dbReference>
<keyword evidence="3" id="KW-1185">Reference proteome</keyword>
<evidence type="ECO:0000313" key="3">
    <source>
        <dbReference type="Proteomes" id="UP000006643"/>
    </source>
</evidence>
<dbReference type="Proteomes" id="UP000006643">
    <property type="component" value="Unassembled WGS sequence"/>
</dbReference>
<proteinExistence type="predicted"/>
<sequence>MSTVFVCLCWIKSAGALQGDGGLSRNTSLTLKHTADLLTRINVCVAKGAVKAADKELQKALETYAQQLKRSALNDHLAAINPLVAGLTMLDHHLEYLDLASEAVATSKLRSFCHVYSALANEGLCCRIQFFEDILDLYGEMIFTPSRAAAVRGAYYRTFLLSSDLKATALDAAIRGNTPASVDSIKVRPIQYLNEMSKIFRLMTKNDTSFLEGVSSKGLLDKAADICSHELFDTRVLSRDMLKLNDDLSDAFSEMYSALDERRVCFLDGMAVRVTQTCDCLRPNDAFDIRALPGCPYPGSELISDELAIAMCKKIAAVIETKFDG</sequence>
<organism evidence="2 3">
    <name type="scientific">Phytophthora infestans (strain T30-4)</name>
    <name type="common">Potato late blight agent</name>
    <dbReference type="NCBI Taxonomy" id="403677"/>
    <lineage>
        <taxon>Eukaryota</taxon>
        <taxon>Sar</taxon>
        <taxon>Stramenopiles</taxon>
        <taxon>Oomycota</taxon>
        <taxon>Peronosporomycetes</taxon>
        <taxon>Peronosporales</taxon>
        <taxon>Peronosporaceae</taxon>
        <taxon>Phytophthora</taxon>
    </lineage>
</organism>
<reference evidence="3" key="1">
    <citation type="journal article" date="2009" name="Nature">
        <title>Genome sequence and analysis of the Irish potato famine pathogen Phytophthora infestans.</title>
        <authorList>
            <consortium name="The Broad Institute Genome Sequencing Platform"/>
            <person name="Haas B.J."/>
            <person name="Kamoun S."/>
            <person name="Zody M.C."/>
            <person name="Jiang R.H."/>
            <person name="Handsaker R.E."/>
            <person name="Cano L.M."/>
            <person name="Grabherr M."/>
            <person name="Kodira C.D."/>
            <person name="Raffaele S."/>
            <person name="Torto-Alalibo T."/>
            <person name="Bozkurt T.O."/>
            <person name="Ah-Fong A.M."/>
            <person name="Alvarado L."/>
            <person name="Anderson V.L."/>
            <person name="Armstrong M.R."/>
            <person name="Avrova A."/>
            <person name="Baxter L."/>
            <person name="Beynon J."/>
            <person name="Boevink P.C."/>
            <person name="Bollmann S.R."/>
            <person name="Bos J.I."/>
            <person name="Bulone V."/>
            <person name="Cai G."/>
            <person name="Cakir C."/>
            <person name="Carrington J.C."/>
            <person name="Chawner M."/>
            <person name="Conti L."/>
            <person name="Costanzo S."/>
            <person name="Ewan R."/>
            <person name="Fahlgren N."/>
            <person name="Fischbach M.A."/>
            <person name="Fugelstad J."/>
            <person name="Gilroy E.M."/>
            <person name="Gnerre S."/>
            <person name="Green P.J."/>
            <person name="Grenville-Briggs L.J."/>
            <person name="Griffith J."/>
            <person name="Grunwald N.J."/>
            <person name="Horn K."/>
            <person name="Horner N.R."/>
            <person name="Hu C.H."/>
            <person name="Huitema E."/>
            <person name="Jeong D.H."/>
            <person name="Jones A.M."/>
            <person name="Jones J.D."/>
            <person name="Jones R.W."/>
            <person name="Karlsson E.K."/>
            <person name="Kunjeti S.G."/>
            <person name="Lamour K."/>
            <person name="Liu Z."/>
            <person name="Ma L."/>
            <person name="Maclean D."/>
            <person name="Chibucos M.C."/>
            <person name="McDonald H."/>
            <person name="McWalters J."/>
            <person name="Meijer H.J."/>
            <person name="Morgan W."/>
            <person name="Morris P.F."/>
            <person name="Munro C.A."/>
            <person name="O'Neill K."/>
            <person name="Ospina-Giraldo M."/>
            <person name="Pinzon A."/>
            <person name="Pritchard L."/>
            <person name="Ramsahoye B."/>
            <person name="Ren Q."/>
            <person name="Restrepo S."/>
            <person name="Roy S."/>
            <person name="Sadanandom A."/>
            <person name="Savidor A."/>
            <person name="Schornack S."/>
            <person name="Schwartz D.C."/>
            <person name="Schumann U.D."/>
            <person name="Schwessinger B."/>
            <person name="Seyer L."/>
            <person name="Sharpe T."/>
            <person name="Silvar C."/>
            <person name="Song J."/>
            <person name="Studholme D.J."/>
            <person name="Sykes S."/>
            <person name="Thines M."/>
            <person name="van de Vondervoort P.J."/>
            <person name="Phuntumart V."/>
            <person name="Wawra S."/>
            <person name="Weide R."/>
            <person name="Win J."/>
            <person name="Young C."/>
            <person name="Zhou S."/>
            <person name="Fry W."/>
            <person name="Meyers B.C."/>
            <person name="van West P."/>
            <person name="Ristaino J."/>
            <person name="Govers F."/>
            <person name="Birch P.R."/>
            <person name="Whisson S.C."/>
            <person name="Judelson H.S."/>
            <person name="Nusbaum C."/>
        </authorList>
    </citation>
    <scope>NUCLEOTIDE SEQUENCE [LARGE SCALE GENOMIC DNA]</scope>
    <source>
        <strain evidence="3">T30-4</strain>
    </source>
</reference>
<dbReference type="OMA" id="LTRINVC"/>
<name>D0MVA3_PHYIT</name>
<protein>
    <submittedName>
        <fullName evidence="2">Uncharacterized protein</fullName>
    </submittedName>
</protein>
<evidence type="ECO:0000256" key="1">
    <source>
        <dbReference type="SAM" id="SignalP"/>
    </source>
</evidence>
<gene>
    <name evidence="2" type="ORF">PITG_22678</name>
</gene>
<keyword evidence="1" id="KW-0732">Signal</keyword>
<feature type="signal peptide" evidence="1">
    <location>
        <begin position="1"/>
        <end position="16"/>
    </location>
</feature>
<dbReference type="InParanoid" id="D0MVA3"/>
<dbReference type="EMBL" id="DS028119">
    <property type="protein sequence ID" value="EEY61099.1"/>
    <property type="molecule type" value="Genomic_DNA"/>
</dbReference>
<dbReference type="AlphaFoldDB" id="D0MVA3"/>